<keyword evidence="2" id="KW-0732">Signal</keyword>
<comment type="caution">
    <text evidence="4">The sequence shown here is derived from an EMBL/GenBank/DDBJ whole genome shotgun (WGS) entry which is preliminary data.</text>
</comment>
<feature type="signal peptide" evidence="2">
    <location>
        <begin position="1"/>
        <end position="35"/>
    </location>
</feature>
<dbReference type="Proteomes" id="UP000225706">
    <property type="component" value="Unassembled WGS sequence"/>
</dbReference>
<dbReference type="InterPro" id="IPR003609">
    <property type="entry name" value="Pan_app"/>
</dbReference>
<reference evidence="5" key="1">
    <citation type="journal article" date="2017" name="bioRxiv">
        <title>Comparative analysis of the genomes of Stylophora pistillata and Acropora digitifera provides evidence for extensive differences between species of corals.</title>
        <authorList>
            <person name="Voolstra C.R."/>
            <person name="Li Y."/>
            <person name="Liew Y.J."/>
            <person name="Baumgarten S."/>
            <person name="Zoccola D."/>
            <person name="Flot J.-F."/>
            <person name="Tambutte S."/>
            <person name="Allemand D."/>
            <person name="Aranda M."/>
        </authorList>
    </citation>
    <scope>NUCLEOTIDE SEQUENCE [LARGE SCALE GENOMIC DNA]</scope>
</reference>
<keyword evidence="5" id="KW-1185">Reference proteome</keyword>
<evidence type="ECO:0000256" key="2">
    <source>
        <dbReference type="SAM" id="SignalP"/>
    </source>
</evidence>
<evidence type="ECO:0000313" key="4">
    <source>
        <dbReference type="EMBL" id="PFX23249.1"/>
    </source>
</evidence>
<sequence length="391" mass="43619">MLVHTPVRTTDSIQQIPLNLRFWLVTVFFTSWVRASNVGGPCHTTQYSVKGMYLRGHTFKNVRVGPHDSCYFKCTEEVTCQSYNFVIGQNICELNNRTKEARPEDFLPDETRYYMRRLTNRGIFRNLICSSREWQEKGTELSSQLTPNPFVPTIPPRGGHPPHSNLVRGKLTSPTSNPAGDGAYVPLGSIPELPAESCSEIIASEGGAIKYKKYWIHSHGKSGSIEAYCEDGWQKVNGEDPVCFGAKNNKYGSIIITKSGRLRTMKLVHKNGSLRCNSETGPSFWGCTYAPYGKKLSTIITDATKTVVLPPVKDLKGFRASQSHDCGTKKHFYSLNGTSHNSTVLAFQTLSNPLSVSRDEELQIWYGQDLKDCSESGNSGSACVDVYAWYE</sequence>
<protein>
    <recommendedName>
        <fullName evidence="3">Apple domain-containing protein</fullName>
    </recommendedName>
</protein>
<dbReference type="PROSITE" id="PS50948">
    <property type="entry name" value="PAN"/>
    <property type="match status" value="1"/>
</dbReference>
<gene>
    <name evidence="4" type="ORF">AWC38_SpisGene12213</name>
</gene>
<proteinExistence type="predicted"/>
<feature type="domain" description="Apple" evidence="3">
    <location>
        <begin position="42"/>
        <end position="119"/>
    </location>
</feature>
<evidence type="ECO:0000313" key="5">
    <source>
        <dbReference type="Proteomes" id="UP000225706"/>
    </source>
</evidence>
<dbReference type="OrthoDB" id="5970459at2759"/>
<evidence type="ECO:0000259" key="3">
    <source>
        <dbReference type="PROSITE" id="PS50948"/>
    </source>
</evidence>
<name>A0A2B4S2H8_STYPI</name>
<dbReference type="AlphaFoldDB" id="A0A2B4S2H8"/>
<dbReference type="EMBL" id="LSMT01000213">
    <property type="protein sequence ID" value="PFX23249.1"/>
    <property type="molecule type" value="Genomic_DNA"/>
</dbReference>
<feature type="chain" id="PRO_5013038545" description="Apple domain-containing protein" evidence="2">
    <location>
        <begin position="36"/>
        <end position="391"/>
    </location>
</feature>
<organism evidence="4 5">
    <name type="scientific">Stylophora pistillata</name>
    <name type="common">Smooth cauliflower coral</name>
    <dbReference type="NCBI Taxonomy" id="50429"/>
    <lineage>
        <taxon>Eukaryota</taxon>
        <taxon>Metazoa</taxon>
        <taxon>Cnidaria</taxon>
        <taxon>Anthozoa</taxon>
        <taxon>Hexacorallia</taxon>
        <taxon>Scleractinia</taxon>
        <taxon>Astrocoeniina</taxon>
        <taxon>Pocilloporidae</taxon>
        <taxon>Stylophora</taxon>
    </lineage>
</organism>
<dbReference type="Pfam" id="PF00024">
    <property type="entry name" value="PAN_1"/>
    <property type="match status" value="1"/>
</dbReference>
<feature type="region of interest" description="Disordered" evidence="1">
    <location>
        <begin position="154"/>
        <end position="178"/>
    </location>
</feature>
<dbReference type="SUPFAM" id="SSF57414">
    <property type="entry name" value="Hairpin loop containing domain-like"/>
    <property type="match status" value="1"/>
</dbReference>
<evidence type="ECO:0000256" key="1">
    <source>
        <dbReference type="SAM" id="MobiDB-lite"/>
    </source>
</evidence>
<accession>A0A2B4S2H8</accession>